<feature type="domain" description="Ferric oxidoreductase" evidence="9">
    <location>
        <begin position="76"/>
        <end position="176"/>
    </location>
</feature>
<dbReference type="Proteomes" id="UP001221142">
    <property type="component" value="Unassembled WGS sequence"/>
</dbReference>
<dbReference type="Pfam" id="PF01794">
    <property type="entry name" value="Ferric_reduct"/>
    <property type="match status" value="1"/>
</dbReference>
<comment type="caution">
    <text evidence="10">The sequence shown here is derived from an EMBL/GenBank/DDBJ whole genome shotgun (WGS) entry which is preliminary data.</text>
</comment>
<proteinExistence type="predicted"/>
<keyword evidence="3" id="KW-0249">Electron transport</keyword>
<dbReference type="GO" id="GO:0006811">
    <property type="term" value="P:monoatomic ion transport"/>
    <property type="evidence" value="ECO:0007669"/>
    <property type="project" value="UniProtKB-KW"/>
</dbReference>
<dbReference type="EMBL" id="JARKIF010000009">
    <property type="protein sequence ID" value="KAJ7630867.1"/>
    <property type="molecule type" value="Genomic_DNA"/>
</dbReference>
<keyword evidence="11" id="KW-1185">Reference proteome</keyword>
<evidence type="ECO:0000256" key="2">
    <source>
        <dbReference type="ARBA" id="ARBA00022692"/>
    </source>
</evidence>
<feature type="transmembrane region" description="Helical" evidence="8">
    <location>
        <begin position="46"/>
        <end position="65"/>
    </location>
</feature>
<dbReference type="PANTHER" id="PTHR11972">
    <property type="entry name" value="NADPH OXIDASE"/>
    <property type="match status" value="1"/>
</dbReference>
<comment type="subcellular location">
    <subcellularLocation>
        <location evidence="1">Membrane</location>
        <topology evidence="1">Multi-pass membrane protein</topology>
    </subcellularLocation>
</comment>
<sequence length="261" mass="29844">MFNLIFYGLHFFLFGYGWHSQASSFIVATNTKLAALNGLKFSVWTSRGAGLVLAFDGGLILIPMLRNIIKVVRPKLTWLFPADENIWFHRQVAYSMAFWAMVHTTAHYVNFINVERTQVRKQIALQIHYTQPGGITGHFMLLIMLLMYTTASQKIRTQCFEAFWYTHHLAFFFMLGLYTHAALKWRHISGLFTSDGQAGIQAVVYQLLPLLLLLEHGPTQVTMTLCQCSRMLIVLVPGLDSTDKARAFQIRINCLEPFGVY</sequence>
<dbReference type="GO" id="GO:0006952">
    <property type="term" value="P:defense response"/>
    <property type="evidence" value="ECO:0007669"/>
    <property type="project" value="TreeGrafter"/>
</dbReference>
<reference evidence="10" key="1">
    <citation type="submission" date="2023-03" db="EMBL/GenBank/DDBJ databases">
        <title>Massive genome expansion in bonnet fungi (Mycena s.s.) driven by repeated elements and novel gene families across ecological guilds.</title>
        <authorList>
            <consortium name="Lawrence Berkeley National Laboratory"/>
            <person name="Harder C.B."/>
            <person name="Miyauchi S."/>
            <person name="Viragh M."/>
            <person name="Kuo A."/>
            <person name="Thoen E."/>
            <person name="Andreopoulos B."/>
            <person name="Lu D."/>
            <person name="Skrede I."/>
            <person name="Drula E."/>
            <person name="Henrissat B."/>
            <person name="Morin E."/>
            <person name="Kohler A."/>
            <person name="Barry K."/>
            <person name="LaButti K."/>
            <person name="Morin E."/>
            <person name="Salamov A."/>
            <person name="Lipzen A."/>
            <person name="Mereny Z."/>
            <person name="Hegedus B."/>
            <person name="Baldrian P."/>
            <person name="Stursova M."/>
            <person name="Weitz H."/>
            <person name="Taylor A."/>
            <person name="Grigoriev I.V."/>
            <person name="Nagy L.G."/>
            <person name="Martin F."/>
            <person name="Kauserud H."/>
        </authorList>
    </citation>
    <scope>NUCLEOTIDE SEQUENCE</scope>
    <source>
        <strain evidence="10">9284</strain>
    </source>
</reference>
<keyword evidence="4 8" id="KW-1133">Transmembrane helix</keyword>
<keyword evidence="7 8" id="KW-0472">Membrane</keyword>
<dbReference type="GO" id="GO:0016175">
    <property type="term" value="F:superoxide-generating NAD(P)H oxidase activity"/>
    <property type="evidence" value="ECO:0007669"/>
    <property type="project" value="TreeGrafter"/>
</dbReference>
<accession>A0AAD7FPM4</accession>
<evidence type="ECO:0000256" key="4">
    <source>
        <dbReference type="ARBA" id="ARBA00022989"/>
    </source>
</evidence>
<protein>
    <submittedName>
        <fullName evidence="10">Ferric reductase like transmembrane component-domain-containing protein</fullName>
    </submittedName>
</protein>
<keyword evidence="5" id="KW-0560">Oxidoreductase</keyword>
<dbReference type="InterPro" id="IPR050369">
    <property type="entry name" value="RBOH/FRE"/>
</dbReference>
<keyword evidence="6" id="KW-0406">Ion transport</keyword>
<evidence type="ECO:0000256" key="6">
    <source>
        <dbReference type="ARBA" id="ARBA00023065"/>
    </source>
</evidence>
<dbReference type="GO" id="GO:0043020">
    <property type="term" value="C:NADPH oxidase complex"/>
    <property type="evidence" value="ECO:0007669"/>
    <property type="project" value="TreeGrafter"/>
</dbReference>
<dbReference type="PANTHER" id="PTHR11972:SF39">
    <property type="entry name" value="FAD-BINDING FR-TYPE DOMAIN-CONTAINING PROTEIN"/>
    <property type="match status" value="1"/>
</dbReference>
<evidence type="ECO:0000313" key="11">
    <source>
        <dbReference type="Proteomes" id="UP001221142"/>
    </source>
</evidence>
<evidence type="ECO:0000256" key="5">
    <source>
        <dbReference type="ARBA" id="ARBA00023002"/>
    </source>
</evidence>
<feature type="transmembrane region" description="Helical" evidence="8">
    <location>
        <begin position="129"/>
        <end position="150"/>
    </location>
</feature>
<evidence type="ECO:0000313" key="10">
    <source>
        <dbReference type="EMBL" id="KAJ7630867.1"/>
    </source>
</evidence>
<evidence type="ECO:0000256" key="8">
    <source>
        <dbReference type="SAM" id="Phobius"/>
    </source>
</evidence>
<evidence type="ECO:0000256" key="1">
    <source>
        <dbReference type="ARBA" id="ARBA00004141"/>
    </source>
</evidence>
<evidence type="ECO:0000256" key="7">
    <source>
        <dbReference type="ARBA" id="ARBA00023136"/>
    </source>
</evidence>
<dbReference type="GO" id="GO:0042554">
    <property type="term" value="P:superoxide anion generation"/>
    <property type="evidence" value="ECO:0007669"/>
    <property type="project" value="TreeGrafter"/>
</dbReference>
<dbReference type="AlphaFoldDB" id="A0AAD7FPM4"/>
<gene>
    <name evidence="10" type="ORF">FB45DRAFT_867171</name>
</gene>
<evidence type="ECO:0000259" key="9">
    <source>
        <dbReference type="Pfam" id="PF01794"/>
    </source>
</evidence>
<keyword evidence="6" id="KW-0813">Transport</keyword>
<keyword evidence="2 8" id="KW-0812">Transmembrane</keyword>
<name>A0AAD7FPM4_9AGAR</name>
<organism evidence="10 11">
    <name type="scientific">Roridomyces roridus</name>
    <dbReference type="NCBI Taxonomy" id="1738132"/>
    <lineage>
        <taxon>Eukaryota</taxon>
        <taxon>Fungi</taxon>
        <taxon>Dikarya</taxon>
        <taxon>Basidiomycota</taxon>
        <taxon>Agaricomycotina</taxon>
        <taxon>Agaricomycetes</taxon>
        <taxon>Agaricomycetidae</taxon>
        <taxon>Agaricales</taxon>
        <taxon>Marasmiineae</taxon>
        <taxon>Mycenaceae</taxon>
        <taxon>Roridomyces</taxon>
    </lineage>
</organism>
<evidence type="ECO:0000256" key="3">
    <source>
        <dbReference type="ARBA" id="ARBA00022982"/>
    </source>
</evidence>
<dbReference type="InterPro" id="IPR013130">
    <property type="entry name" value="Fe3_Rdtase_TM_dom"/>
</dbReference>
<feature type="transmembrane region" description="Helical" evidence="8">
    <location>
        <begin position="162"/>
        <end position="183"/>
    </location>
</feature>